<dbReference type="InterPro" id="IPR055756">
    <property type="entry name" value="DUF7332"/>
</dbReference>
<comment type="caution">
    <text evidence="2">The sequence shown here is derived from an EMBL/GenBank/DDBJ whole genome shotgun (WGS) entry which is preliminary data.</text>
</comment>
<dbReference type="AlphaFoldDB" id="A0ABD5WXQ6"/>
<sequence>MQSSRVARVVLASLVCLATVAGVASLPAAAAPGDCFGDGRDLTVGTEGPTIELTIHTSLFTNLTSAGAFGLSAVGTTGDADIVDLQVGVVFVGVGDVSEFLADPFSRFALVFDYTLSLPMFDAVPGETTYEQADAPVEGVPEAECSTGDDGN</sequence>
<accession>A0ABD5WXQ6</accession>
<organism evidence="2 3">
    <name type="scientific">Halobaculum marinum</name>
    <dbReference type="NCBI Taxonomy" id="3031996"/>
    <lineage>
        <taxon>Archaea</taxon>
        <taxon>Methanobacteriati</taxon>
        <taxon>Methanobacteriota</taxon>
        <taxon>Stenosarchaea group</taxon>
        <taxon>Halobacteria</taxon>
        <taxon>Halobacteriales</taxon>
        <taxon>Haloferacaceae</taxon>
        <taxon>Halobaculum</taxon>
    </lineage>
</organism>
<keyword evidence="3" id="KW-1185">Reference proteome</keyword>
<name>A0ABD5WXQ6_9EURY</name>
<feature type="region of interest" description="Disordered" evidence="1">
    <location>
        <begin position="131"/>
        <end position="152"/>
    </location>
</feature>
<dbReference type="Proteomes" id="UP001596388">
    <property type="component" value="Unassembled WGS sequence"/>
</dbReference>
<proteinExistence type="predicted"/>
<evidence type="ECO:0000313" key="3">
    <source>
        <dbReference type="Proteomes" id="UP001596388"/>
    </source>
</evidence>
<reference evidence="2 3" key="1">
    <citation type="journal article" date="2019" name="Int. J. Syst. Evol. Microbiol.">
        <title>The Global Catalogue of Microorganisms (GCM) 10K type strain sequencing project: providing services to taxonomists for standard genome sequencing and annotation.</title>
        <authorList>
            <consortium name="The Broad Institute Genomics Platform"/>
            <consortium name="The Broad Institute Genome Sequencing Center for Infectious Disease"/>
            <person name="Wu L."/>
            <person name="Ma J."/>
        </authorList>
    </citation>
    <scope>NUCLEOTIDE SEQUENCE [LARGE SCALE GENOMIC DNA]</scope>
    <source>
        <strain evidence="2 3">DT55</strain>
    </source>
</reference>
<protein>
    <recommendedName>
        <fullName evidence="4">Choice-of-anchor E domain-containing protein</fullName>
    </recommendedName>
</protein>
<dbReference type="EMBL" id="JBHTAG010000003">
    <property type="protein sequence ID" value="MFC7098330.1"/>
    <property type="molecule type" value="Genomic_DNA"/>
</dbReference>
<gene>
    <name evidence="2" type="ORF">ACFQKD_13545</name>
</gene>
<evidence type="ECO:0000256" key="1">
    <source>
        <dbReference type="SAM" id="MobiDB-lite"/>
    </source>
</evidence>
<dbReference type="RefSeq" id="WP_276237167.1">
    <property type="nucleotide sequence ID" value="NZ_CP119989.1"/>
</dbReference>
<dbReference type="Pfam" id="PF24019">
    <property type="entry name" value="DUF7332"/>
    <property type="match status" value="1"/>
</dbReference>
<dbReference type="GeneID" id="79270746"/>
<evidence type="ECO:0008006" key="4">
    <source>
        <dbReference type="Google" id="ProtNLM"/>
    </source>
</evidence>
<evidence type="ECO:0000313" key="2">
    <source>
        <dbReference type="EMBL" id="MFC7098330.1"/>
    </source>
</evidence>